<evidence type="ECO:0000313" key="4">
    <source>
        <dbReference type="EMBL" id="JAA99425.1"/>
    </source>
</evidence>
<dbReference type="GO" id="GO:0016323">
    <property type="term" value="C:basolateral plasma membrane"/>
    <property type="evidence" value="ECO:0007669"/>
    <property type="project" value="TreeGrafter"/>
</dbReference>
<dbReference type="Pfam" id="PF16028">
    <property type="entry name" value="SLC3A2_N"/>
    <property type="match status" value="1"/>
</dbReference>
<keyword evidence="2" id="KW-0472">Membrane</keyword>
<proteinExistence type="evidence at transcript level"/>
<dbReference type="GO" id="GO:0015180">
    <property type="term" value="F:L-alanine transmembrane transporter activity"/>
    <property type="evidence" value="ECO:0007669"/>
    <property type="project" value="TreeGrafter"/>
</dbReference>
<evidence type="ECO:0000256" key="2">
    <source>
        <dbReference type="SAM" id="Phobius"/>
    </source>
</evidence>
<evidence type="ECO:0000256" key="1">
    <source>
        <dbReference type="SAM" id="MobiDB-lite"/>
    </source>
</evidence>
<sequence length="131" mass="15022">MEDDKNKINSLGDTDVELNEDEAVKEQLTPNDTPKVKYVNNDIPDKNGDAKIDIENIHLNVGMGKEELMKYASEPAWVRARMILFVLFWVCWLGMLVGAIVIIVLTPRCPPPPQLDWWQKLRFLSCLRSLV</sequence>
<dbReference type="GO" id="GO:0015190">
    <property type="term" value="F:L-leucine transmembrane transporter activity"/>
    <property type="evidence" value="ECO:0007669"/>
    <property type="project" value="TreeGrafter"/>
</dbReference>
<feature type="transmembrane region" description="Helical" evidence="2">
    <location>
        <begin position="83"/>
        <end position="105"/>
    </location>
</feature>
<feature type="region of interest" description="Disordered" evidence="1">
    <location>
        <begin position="1"/>
        <end position="21"/>
    </location>
</feature>
<name>T1DP76_ANOAQ</name>
<protein>
    <submittedName>
        <fullName evidence="4">Putative tpa exp: amino acid transporter</fullName>
    </submittedName>
</protein>
<dbReference type="InterPro" id="IPR031984">
    <property type="entry name" value="SLC3A2_N"/>
</dbReference>
<accession>T1DP76</accession>
<dbReference type="GO" id="GO:0015173">
    <property type="term" value="F:aromatic amino acid transmembrane transporter activity"/>
    <property type="evidence" value="ECO:0007669"/>
    <property type="project" value="TreeGrafter"/>
</dbReference>
<keyword evidence="2" id="KW-0812">Transmembrane</keyword>
<dbReference type="GO" id="GO:0016324">
    <property type="term" value="C:apical plasma membrane"/>
    <property type="evidence" value="ECO:0007669"/>
    <property type="project" value="TreeGrafter"/>
</dbReference>
<dbReference type="AlphaFoldDB" id="T1DP76"/>
<dbReference type="EMBL" id="GAMD01002165">
    <property type="protein sequence ID" value="JAA99425.1"/>
    <property type="molecule type" value="mRNA"/>
</dbReference>
<dbReference type="GO" id="GO:0015823">
    <property type="term" value="P:phenylalanine transport"/>
    <property type="evidence" value="ECO:0007669"/>
    <property type="project" value="TreeGrafter"/>
</dbReference>
<dbReference type="PANTHER" id="PTHR46673">
    <property type="entry name" value="4F2 CELL-SURFACE ANTIGEN HEAVY CHAIN"/>
    <property type="match status" value="1"/>
</dbReference>
<dbReference type="GO" id="GO:1904273">
    <property type="term" value="P:L-alanine import across plasma membrane"/>
    <property type="evidence" value="ECO:0007669"/>
    <property type="project" value="TreeGrafter"/>
</dbReference>
<organism evidence="4">
    <name type="scientific">Anopheles aquasalis</name>
    <name type="common">Malaria mosquito</name>
    <dbReference type="NCBI Taxonomy" id="42839"/>
    <lineage>
        <taxon>Eukaryota</taxon>
        <taxon>Metazoa</taxon>
        <taxon>Ecdysozoa</taxon>
        <taxon>Arthropoda</taxon>
        <taxon>Hexapoda</taxon>
        <taxon>Insecta</taxon>
        <taxon>Pterygota</taxon>
        <taxon>Neoptera</taxon>
        <taxon>Endopterygota</taxon>
        <taxon>Diptera</taxon>
        <taxon>Nematocera</taxon>
        <taxon>Culicoidea</taxon>
        <taxon>Culicidae</taxon>
        <taxon>Anophelinae</taxon>
        <taxon>Anopheles</taxon>
    </lineage>
</organism>
<feature type="domain" description="Solute carrier family 3 member 2 N-terminal" evidence="3">
    <location>
        <begin position="49"/>
        <end position="120"/>
    </location>
</feature>
<reference evidence="4" key="1">
    <citation type="submission" date="2013-07" db="EMBL/GenBank/DDBJ databases">
        <title>Transcriptome sequencing and developmental regulation of gene expression in Anopheles aquasalis.</title>
        <authorList>
            <consortium name="Brazilian Malaria Network (MCT/CNPq/MS/SCTIE/DECIT/PRONEX 555648/2009-5) and Research Network on Bioactive Molecules from Arthropod Vectors (NAP-MOBIARVE"/>
            <consortium name="University of Sao Paulo)"/>
            <person name="Marinotti O."/>
            <person name="Ribeiro J.M.C."/>
            <person name="Costa-da-Silva A.L."/>
            <person name="Silva M.C.P."/>
            <person name="Lopes A.R."/>
            <person name="Barros M.S."/>
            <person name="Sa-Nunes A."/>
            <person name="Konjin B.B."/>
            <person name="Carvalho E."/>
            <person name="Suesdek L."/>
            <person name="Silva-Neto M.A.C."/>
            <person name="Capurro M.L."/>
        </authorList>
    </citation>
    <scope>NUCLEOTIDE SEQUENCE</scope>
    <source>
        <tissue evidence="4">Whole body</tissue>
    </source>
</reference>
<evidence type="ECO:0000259" key="3">
    <source>
        <dbReference type="Pfam" id="PF16028"/>
    </source>
</evidence>
<dbReference type="PANTHER" id="PTHR46673:SF1">
    <property type="entry name" value="4F2 CELL-SURFACE ANTIGEN HEAVY CHAIN"/>
    <property type="match status" value="1"/>
</dbReference>
<dbReference type="InterPro" id="IPR042280">
    <property type="entry name" value="SLC3A2"/>
</dbReference>
<keyword evidence="2" id="KW-1133">Transmembrane helix</keyword>
<dbReference type="GO" id="GO:1903801">
    <property type="term" value="P:L-leucine import across plasma membrane"/>
    <property type="evidence" value="ECO:0007669"/>
    <property type="project" value="TreeGrafter"/>
</dbReference>